<evidence type="ECO:0000313" key="2">
    <source>
        <dbReference type="EMBL" id="CAG8766318.1"/>
    </source>
</evidence>
<proteinExistence type="predicted"/>
<reference evidence="2" key="1">
    <citation type="submission" date="2021-06" db="EMBL/GenBank/DDBJ databases">
        <authorList>
            <person name="Kallberg Y."/>
            <person name="Tangrot J."/>
            <person name="Rosling A."/>
        </authorList>
    </citation>
    <scope>NUCLEOTIDE SEQUENCE</scope>
    <source>
        <strain evidence="2">CL551</strain>
    </source>
</reference>
<dbReference type="SMART" id="SM00225">
    <property type="entry name" value="BTB"/>
    <property type="match status" value="1"/>
</dbReference>
<dbReference type="InterPro" id="IPR051481">
    <property type="entry name" value="BTB-POZ/Galectin-3-binding"/>
</dbReference>
<dbReference type="PANTHER" id="PTHR24410">
    <property type="entry name" value="HL07962P-RELATED"/>
    <property type="match status" value="1"/>
</dbReference>
<feature type="non-terminal residue" evidence="2">
    <location>
        <position position="316"/>
    </location>
</feature>
<keyword evidence="3" id="KW-1185">Reference proteome</keyword>
<sequence>AKMSSQNQTSFCELSVELKNREITSVIKICQDFDTFYELKKFGDVTIRIGSQSQTKTFYGHSFILYARSSFFQKVLTSDGNKIDNHTVSIPDISPKEFEVMLRYIYTGRIPLDGKSSLEIFNLLLAALKLDLEEAISHLQLHLVKYHHEWLCRNFSLVNDTCKQHQELVVLLNYCVKSPKALFMSEDFVKIEKQVLVELLGNNYLEVDVIEIWNMVLKWVLAKHPSINSNPKYWTPEEIKALSRSLENFIPLIQFRNLSPEQIDNSIQPYRKLFQRSFYEELVQTSSIEYFKITEEKNVLHFKIPETINSWFHGER</sequence>
<dbReference type="Gene3D" id="3.30.710.10">
    <property type="entry name" value="Potassium Channel Kv1.1, Chain A"/>
    <property type="match status" value="1"/>
</dbReference>
<dbReference type="Pfam" id="PF00651">
    <property type="entry name" value="BTB"/>
    <property type="match status" value="1"/>
</dbReference>
<dbReference type="InterPro" id="IPR011333">
    <property type="entry name" value="SKP1/BTB/POZ_sf"/>
</dbReference>
<gene>
    <name evidence="2" type="ORF">AMORRO_LOCUS16297</name>
</gene>
<protein>
    <submittedName>
        <fullName evidence="2">5377_t:CDS:1</fullName>
    </submittedName>
</protein>
<dbReference type="Proteomes" id="UP000789342">
    <property type="component" value="Unassembled WGS sequence"/>
</dbReference>
<dbReference type="InterPro" id="IPR000210">
    <property type="entry name" value="BTB/POZ_dom"/>
</dbReference>
<evidence type="ECO:0000313" key="3">
    <source>
        <dbReference type="Proteomes" id="UP000789342"/>
    </source>
</evidence>
<dbReference type="PANTHER" id="PTHR24410:SF23">
    <property type="entry name" value="BTB DOMAIN-CONTAINING PROTEIN-RELATED"/>
    <property type="match status" value="1"/>
</dbReference>
<organism evidence="2 3">
    <name type="scientific">Acaulospora morrowiae</name>
    <dbReference type="NCBI Taxonomy" id="94023"/>
    <lineage>
        <taxon>Eukaryota</taxon>
        <taxon>Fungi</taxon>
        <taxon>Fungi incertae sedis</taxon>
        <taxon>Mucoromycota</taxon>
        <taxon>Glomeromycotina</taxon>
        <taxon>Glomeromycetes</taxon>
        <taxon>Diversisporales</taxon>
        <taxon>Acaulosporaceae</taxon>
        <taxon>Acaulospora</taxon>
    </lineage>
</organism>
<feature type="non-terminal residue" evidence="2">
    <location>
        <position position="1"/>
    </location>
</feature>
<dbReference type="EMBL" id="CAJVPV010043768">
    <property type="protein sequence ID" value="CAG8766318.1"/>
    <property type="molecule type" value="Genomic_DNA"/>
</dbReference>
<dbReference type="Gene3D" id="1.25.40.420">
    <property type="match status" value="1"/>
</dbReference>
<name>A0A9N9J653_9GLOM</name>
<dbReference type="AlphaFoldDB" id="A0A9N9J653"/>
<dbReference type="CDD" id="cd18186">
    <property type="entry name" value="BTB_POZ_ZBTB_KLHL-like"/>
    <property type="match status" value="1"/>
</dbReference>
<dbReference type="PROSITE" id="PS50097">
    <property type="entry name" value="BTB"/>
    <property type="match status" value="1"/>
</dbReference>
<feature type="domain" description="BTB" evidence="1">
    <location>
        <begin position="43"/>
        <end position="114"/>
    </location>
</feature>
<comment type="caution">
    <text evidence="2">The sequence shown here is derived from an EMBL/GenBank/DDBJ whole genome shotgun (WGS) entry which is preliminary data.</text>
</comment>
<accession>A0A9N9J653</accession>
<evidence type="ECO:0000259" key="1">
    <source>
        <dbReference type="PROSITE" id="PS50097"/>
    </source>
</evidence>
<dbReference type="SUPFAM" id="SSF54695">
    <property type="entry name" value="POZ domain"/>
    <property type="match status" value="1"/>
</dbReference>
<dbReference type="OrthoDB" id="299997at2759"/>